<evidence type="ECO:0008006" key="4">
    <source>
        <dbReference type="Google" id="ProtNLM"/>
    </source>
</evidence>
<dbReference type="NCBIfam" id="NF047595">
    <property type="entry name" value="IS66_ISRel24_TnpA"/>
    <property type="match status" value="1"/>
</dbReference>
<dbReference type="Gene3D" id="1.10.10.10">
    <property type="entry name" value="Winged helix-like DNA-binding domain superfamily/Winged helix DNA-binding domain"/>
    <property type="match status" value="1"/>
</dbReference>
<dbReference type="GO" id="GO:0004803">
    <property type="term" value="F:transposase activity"/>
    <property type="evidence" value="ECO:0007669"/>
    <property type="project" value="InterPro"/>
</dbReference>
<evidence type="ECO:0000313" key="3">
    <source>
        <dbReference type="Proteomes" id="UP000216442"/>
    </source>
</evidence>
<evidence type="ECO:0000256" key="1">
    <source>
        <dbReference type="ARBA" id="ARBA00009964"/>
    </source>
</evidence>
<dbReference type="AlphaFoldDB" id="A0A271LNM1"/>
<dbReference type="PANTHER" id="PTHR37936:SF3">
    <property type="entry name" value="TRANSPOSASE INSC FOR INSERTION ELEMENT IS2A-RELATED"/>
    <property type="match status" value="1"/>
</dbReference>
<organism evidence="2 3">
    <name type="scientific">Mesorhizobium temperatum</name>
    <dbReference type="NCBI Taxonomy" id="241416"/>
    <lineage>
        <taxon>Bacteria</taxon>
        <taxon>Pseudomonadati</taxon>
        <taxon>Pseudomonadota</taxon>
        <taxon>Alphaproteobacteria</taxon>
        <taxon>Hyphomicrobiales</taxon>
        <taxon>Phyllobacteriaceae</taxon>
        <taxon>Mesorhizobium</taxon>
    </lineage>
</organism>
<keyword evidence="3" id="KW-1185">Reference proteome</keyword>
<dbReference type="SUPFAM" id="SSF48295">
    <property type="entry name" value="TrpR-like"/>
    <property type="match status" value="1"/>
</dbReference>
<accession>A0A271LNM1</accession>
<protein>
    <recommendedName>
        <fullName evidence="4">Transposase</fullName>
    </recommendedName>
</protein>
<dbReference type="PANTHER" id="PTHR37936">
    <property type="entry name" value="TRANSPOSASE INSC FOR INSERTION ELEMENT IS2A-RELATED"/>
    <property type="match status" value="1"/>
</dbReference>
<comment type="similarity">
    <text evidence="1">Belongs to the transposase 8 family.</text>
</comment>
<gene>
    <name evidence="2" type="ORF">CIT26_15135</name>
</gene>
<evidence type="ECO:0000313" key="2">
    <source>
        <dbReference type="EMBL" id="PAQ08920.1"/>
    </source>
</evidence>
<dbReference type="InterPro" id="IPR010921">
    <property type="entry name" value="Trp_repressor/repl_initiator"/>
</dbReference>
<name>A0A271LNM1_9HYPH</name>
<dbReference type="InterPro" id="IPR036388">
    <property type="entry name" value="WH-like_DNA-bd_sf"/>
</dbReference>
<dbReference type="GO" id="GO:0043565">
    <property type="term" value="F:sequence-specific DNA binding"/>
    <property type="evidence" value="ECO:0007669"/>
    <property type="project" value="InterPro"/>
</dbReference>
<dbReference type="OrthoDB" id="7476756at2"/>
<dbReference type="InterPro" id="IPR002514">
    <property type="entry name" value="Transposase_8"/>
</dbReference>
<sequence length="153" mass="16620">MGIGDRLVSGLDLTLDPERQPRRFEVINGAGGRRQWSVDDKARVIAETLEPNAIISEVARRYGLRPQQVFAWRREAGKQAASVQQDSPAFVPAVVAAPTTEPTAKRLGRPRKQKTVRDADVIELEIDGIATRVGRGADAKTVAAVIRALKATA</sequence>
<dbReference type="EMBL" id="NPKJ01000045">
    <property type="protein sequence ID" value="PAQ08920.1"/>
    <property type="molecule type" value="Genomic_DNA"/>
</dbReference>
<dbReference type="Pfam" id="PF01527">
    <property type="entry name" value="HTH_Tnp_1"/>
    <property type="match status" value="1"/>
</dbReference>
<reference evidence="2 3" key="1">
    <citation type="submission" date="2017-08" db="EMBL/GenBank/DDBJ databases">
        <title>Mesorhizobium wenxinae sp. nov., a novel rhizobial species isolated from root nodules of chickpea (Cicer arietinum L.).</title>
        <authorList>
            <person name="Zhang J."/>
        </authorList>
    </citation>
    <scope>NUCLEOTIDE SEQUENCE [LARGE SCALE GENOMIC DNA]</scope>
    <source>
        <strain evidence="2 3">SDW018</strain>
    </source>
</reference>
<comment type="caution">
    <text evidence="2">The sequence shown here is derived from an EMBL/GenBank/DDBJ whole genome shotgun (WGS) entry which is preliminary data.</text>
</comment>
<proteinExistence type="inferred from homology"/>
<dbReference type="Proteomes" id="UP000216442">
    <property type="component" value="Unassembled WGS sequence"/>
</dbReference>
<dbReference type="GO" id="GO:0006313">
    <property type="term" value="P:DNA transposition"/>
    <property type="evidence" value="ECO:0007669"/>
    <property type="project" value="InterPro"/>
</dbReference>